<name>A0ABN1LKI6_9CLOT</name>
<comment type="subcellular location">
    <subcellularLocation>
        <location evidence="1">Cytoplasm</location>
    </subcellularLocation>
</comment>
<evidence type="ECO:0000256" key="1">
    <source>
        <dbReference type="ARBA" id="ARBA00004496"/>
    </source>
</evidence>
<evidence type="ECO:0000256" key="8">
    <source>
        <dbReference type="ARBA" id="ARBA00026068"/>
    </source>
</evidence>
<dbReference type="Proteomes" id="UP001501764">
    <property type="component" value="Unassembled WGS sequence"/>
</dbReference>
<evidence type="ECO:0000256" key="2">
    <source>
        <dbReference type="ARBA" id="ARBA00015195"/>
    </source>
</evidence>
<dbReference type="Gene3D" id="6.10.250.790">
    <property type="match status" value="1"/>
</dbReference>
<keyword evidence="12" id="KW-1185">Reference proteome</keyword>
<evidence type="ECO:0000313" key="11">
    <source>
        <dbReference type="EMBL" id="GAA0857271.1"/>
    </source>
</evidence>
<reference evidence="11 12" key="1">
    <citation type="journal article" date="2019" name="Int. J. Syst. Evol. Microbiol.">
        <title>The Global Catalogue of Microorganisms (GCM) 10K type strain sequencing project: providing services to taxonomists for standard genome sequencing and annotation.</title>
        <authorList>
            <consortium name="The Broad Institute Genomics Platform"/>
            <consortium name="The Broad Institute Genome Sequencing Center for Infectious Disease"/>
            <person name="Wu L."/>
            <person name="Ma J."/>
        </authorList>
    </citation>
    <scope>NUCLEOTIDE SEQUENCE [LARGE SCALE GENOMIC DNA]</scope>
    <source>
        <strain evidence="11 12">JCM 6485</strain>
    </source>
</reference>
<keyword evidence="5" id="KW-0717">Septation</keyword>
<proteinExistence type="predicted"/>
<gene>
    <name evidence="11" type="ORF">GCM10008916_10280</name>
</gene>
<dbReference type="InterPro" id="IPR036192">
    <property type="entry name" value="Cell_div_ZapA-like_sf"/>
</dbReference>
<dbReference type="EMBL" id="BAAACO010000001">
    <property type="protein sequence ID" value="GAA0857271.1"/>
    <property type="molecule type" value="Genomic_DNA"/>
</dbReference>
<keyword evidence="4" id="KW-0132">Cell division</keyword>
<feature type="coiled-coil region" evidence="10">
    <location>
        <begin position="76"/>
        <end position="149"/>
    </location>
</feature>
<keyword evidence="3" id="KW-0963">Cytoplasm</keyword>
<evidence type="ECO:0000256" key="5">
    <source>
        <dbReference type="ARBA" id="ARBA00023210"/>
    </source>
</evidence>
<keyword evidence="6" id="KW-0131">Cell cycle</keyword>
<dbReference type="InterPro" id="IPR053712">
    <property type="entry name" value="Bac_CellDiv_Activator"/>
</dbReference>
<evidence type="ECO:0000256" key="3">
    <source>
        <dbReference type="ARBA" id="ARBA00022490"/>
    </source>
</evidence>
<evidence type="ECO:0000256" key="4">
    <source>
        <dbReference type="ARBA" id="ARBA00022618"/>
    </source>
</evidence>
<evidence type="ECO:0000256" key="7">
    <source>
        <dbReference type="ARBA" id="ARBA00024910"/>
    </source>
</evidence>
<protein>
    <recommendedName>
        <fullName evidence="2">Cell division protein ZapA</fullName>
    </recommendedName>
    <alternativeName>
        <fullName evidence="9">Z ring-associated protein ZapA</fullName>
    </alternativeName>
</protein>
<dbReference type="InterPro" id="IPR007838">
    <property type="entry name" value="Cell_div_ZapA-like"/>
</dbReference>
<dbReference type="PANTHER" id="PTHR34981:SF1">
    <property type="entry name" value="CELL DIVISION PROTEIN ZAPA"/>
    <property type="match status" value="1"/>
</dbReference>
<evidence type="ECO:0000256" key="10">
    <source>
        <dbReference type="SAM" id="Coils"/>
    </source>
</evidence>
<dbReference type="SUPFAM" id="SSF102829">
    <property type="entry name" value="Cell division protein ZapA-like"/>
    <property type="match status" value="1"/>
</dbReference>
<sequence>MVKVTVNINGVDYNLRGKESEEYLKDIASYVDERIKEVLGKNPVLSISQASVLAAVNITDELYKTDSEIRNIVGLKNNLEKEKATLFKTIEDLKKDILSLKEENINLKEGKDNKIKGLKEDREKFLKEIEEIKKERETLKNNVSSFLTTVKEKEAEISR</sequence>
<dbReference type="Pfam" id="PF05164">
    <property type="entry name" value="ZapA"/>
    <property type="match status" value="1"/>
</dbReference>
<dbReference type="PANTHER" id="PTHR34981">
    <property type="entry name" value="CELL DIVISION PROTEIN ZAPA"/>
    <property type="match status" value="1"/>
</dbReference>
<comment type="function">
    <text evidence="7">Activator of cell division through the inhibition of FtsZ GTPase activity, therefore promoting FtsZ assembly into bundles of protofilaments necessary for the formation of the division Z ring. It is recruited early at mid-cell but it is not essential for cell division.</text>
</comment>
<accession>A0ABN1LKI6</accession>
<evidence type="ECO:0000313" key="12">
    <source>
        <dbReference type="Proteomes" id="UP001501764"/>
    </source>
</evidence>
<evidence type="ECO:0000256" key="6">
    <source>
        <dbReference type="ARBA" id="ARBA00023306"/>
    </source>
</evidence>
<evidence type="ECO:0000256" key="9">
    <source>
        <dbReference type="ARBA" id="ARBA00033158"/>
    </source>
</evidence>
<dbReference type="RefSeq" id="WP_346025906.1">
    <property type="nucleotide sequence ID" value="NZ_BAAACO010000001.1"/>
</dbReference>
<comment type="caution">
    <text evidence="11">The sequence shown here is derived from an EMBL/GenBank/DDBJ whole genome shotgun (WGS) entry which is preliminary data.</text>
</comment>
<comment type="subunit">
    <text evidence="8">Homodimer. Interacts with FtsZ.</text>
</comment>
<organism evidence="11 12">
    <name type="scientific">Clostridium nitritogenes</name>
    <dbReference type="NCBI Taxonomy" id="83340"/>
    <lineage>
        <taxon>Bacteria</taxon>
        <taxon>Bacillati</taxon>
        <taxon>Bacillota</taxon>
        <taxon>Clostridia</taxon>
        <taxon>Eubacteriales</taxon>
        <taxon>Clostridiaceae</taxon>
        <taxon>Clostridium</taxon>
    </lineage>
</organism>
<keyword evidence="10" id="KW-0175">Coiled coil</keyword>